<feature type="non-terminal residue" evidence="1">
    <location>
        <position position="1"/>
    </location>
</feature>
<protein>
    <recommendedName>
        <fullName evidence="2">Phage portal protein</fullName>
    </recommendedName>
</protein>
<comment type="caution">
    <text evidence="1">The sequence shown here is derived from an EMBL/GenBank/DDBJ whole genome shotgun (WGS) entry which is preliminary data.</text>
</comment>
<gene>
    <name evidence="1" type="ORF">S01H4_26267</name>
</gene>
<dbReference type="EMBL" id="BART01012640">
    <property type="protein sequence ID" value="GAG83485.1"/>
    <property type="molecule type" value="Genomic_DNA"/>
</dbReference>
<evidence type="ECO:0000313" key="1">
    <source>
        <dbReference type="EMBL" id="GAG83485.1"/>
    </source>
</evidence>
<name>X1ALJ6_9ZZZZ</name>
<dbReference type="InterPro" id="IPR006427">
    <property type="entry name" value="Portal_HK97"/>
</dbReference>
<dbReference type="InterPro" id="IPR006944">
    <property type="entry name" value="Phage/GTA_portal"/>
</dbReference>
<proteinExistence type="predicted"/>
<accession>X1ALJ6</accession>
<dbReference type="NCBIfam" id="TIGR01537">
    <property type="entry name" value="portal_HK97"/>
    <property type="match status" value="1"/>
</dbReference>
<reference evidence="1" key="1">
    <citation type="journal article" date="2014" name="Front. Microbiol.">
        <title>High frequency of phylogenetically diverse reductive dehalogenase-homologous genes in deep subseafloor sedimentary metagenomes.</title>
        <authorList>
            <person name="Kawai M."/>
            <person name="Futagami T."/>
            <person name="Toyoda A."/>
            <person name="Takaki Y."/>
            <person name="Nishi S."/>
            <person name="Hori S."/>
            <person name="Arai W."/>
            <person name="Tsubouchi T."/>
            <person name="Morono Y."/>
            <person name="Uchiyama I."/>
            <person name="Ito T."/>
            <person name="Fujiyama A."/>
            <person name="Inagaki F."/>
            <person name="Takami H."/>
        </authorList>
    </citation>
    <scope>NUCLEOTIDE SEQUENCE</scope>
    <source>
        <strain evidence="1">Expedition CK06-06</strain>
    </source>
</reference>
<sequence>IPQELTEKSSKNLIKSINDQVGKDNQHSVLLAEQGAKFSTLSLSQKDSQYLETRQFSVRDIARWFRIQPHKIGDLADATFSNIEHQSQEYVSDTLTPWFVRWEQAIRMQLMTPQQQAESLYVKHNANALLRGDLKSRYEAYASGIVNGWFTRNEAREREELNPIDGLDEPLVPLNMAVVGEEPVEEEQPTNNAFIEDIAARITAAEERGLLTRADKANEDRERFNEWVTGFYAKQKTYANMCLKPLGVAARVIENITISGEWQVMYA</sequence>
<evidence type="ECO:0008006" key="2">
    <source>
        <dbReference type="Google" id="ProtNLM"/>
    </source>
</evidence>
<feature type="non-terminal residue" evidence="1">
    <location>
        <position position="267"/>
    </location>
</feature>
<dbReference type="AlphaFoldDB" id="X1ALJ6"/>
<organism evidence="1">
    <name type="scientific">marine sediment metagenome</name>
    <dbReference type="NCBI Taxonomy" id="412755"/>
    <lineage>
        <taxon>unclassified sequences</taxon>
        <taxon>metagenomes</taxon>
        <taxon>ecological metagenomes</taxon>
    </lineage>
</organism>
<dbReference type="Pfam" id="PF04860">
    <property type="entry name" value="Phage_portal"/>
    <property type="match status" value="1"/>
</dbReference>